<keyword evidence="1" id="KW-0677">Repeat</keyword>
<dbReference type="PROSITE" id="PS50005">
    <property type="entry name" value="TPR"/>
    <property type="match status" value="3"/>
</dbReference>
<dbReference type="InterPro" id="IPR019734">
    <property type="entry name" value="TPR_rpt"/>
</dbReference>
<evidence type="ECO:0000313" key="5">
    <source>
        <dbReference type="EMBL" id="OSM04841.1"/>
    </source>
</evidence>
<evidence type="ECO:0000256" key="1">
    <source>
        <dbReference type="ARBA" id="ARBA00022737"/>
    </source>
</evidence>
<comment type="caution">
    <text evidence="5">The sequence shown here is derived from an EMBL/GenBank/DDBJ whole genome shotgun (WGS) entry which is preliminary data.</text>
</comment>
<dbReference type="SMART" id="SM00028">
    <property type="entry name" value="TPR"/>
    <property type="match status" value="7"/>
</dbReference>
<feature type="repeat" description="TPR" evidence="3">
    <location>
        <begin position="168"/>
        <end position="201"/>
    </location>
</feature>
<dbReference type="Pfam" id="PF13432">
    <property type="entry name" value="TPR_16"/>
    <property type="match status" value="2"/>
</dbReference>
<feature type="repeat" description="TPR" evidence="3">
    <location>
        <begin position="100"/>
        <end position="133"/>
    </location>
</feature>
<evidence type="ECO:0000256" key="4">
    <source>
        <dbReference type="SAM" id="MobiDB-lite"/>
    </source>
</evidence>
<dbReference type="OrthoDB" id="146908at2"/>
<dbReference type="Proteomes" id="UP000194003">
    <property type="component" value="Unassembled WGS sequence"/>
</dbReference>
<dbReference type="InterPro" id="IPR051685">
    <property type="entry name" value="Ycf3/AcsC/BcsC/TPR_MFPF"/>
</dbReference>
<feature type="compositionally biased region" description="Basic residues" evidence="4">
    <location>
        <begin position="1"/>
        <end position="13"/>
    </location>
</feature>
<dbReference type="InterPro" id="IPR011990">
    <property type="entry name" value="TPR-like_helical_dom_sf"/>
</dbReference>
<proteinExistence type="predicted"/>
<evidence type="ECO:0000256" key="2">
    <source>
        <dbReference type="ARBA" id="ARBA00022803"/>
    </source>
</evidence>
<feature type="region of interest" description="Disordered" evidence="4">
    <location>
        <begin position="256"/>
        <end position="291"/>
    </location>
</feature>
<dbReference type="SUPFAM" id="SSF48452">
    <property type="entry name" value="TPR-like"/>
    <property type="match status" value="1"/>
</dbReference>
<dbReference type="Pfam" id="PF13181">
    <property type="entry name" value="TPR_8"/>
    <property type="match status" value="1"/>
</dbReference>
<dbReference type="Pfam" id="PF14559">
    <property type="entry name" value="TPR_19"/>
    <property type="match status" value="1"/>
</dbReference>
<keyword evidence="6" id="KW-1185">Reference proteome</keyword>
<feature type="repeat" description="TPR" evidence="3">
    <location>
        <begin position="202"/>
        <end position="235"/>
    </location>
</feature>
<sequence length="291" mass="32028">MSRHFKRSAKKAKDKQSRNQEGAPSNKQTRARAAALAQGVMLHREGDLAQAEPFYEHVLSEEPQHPEANHLMGLLKYQTDRIEQAVGHLRAAVEAKPELAGYRMNYGRALSKNGELEAALAQYEEAARLEPSLPEARLQQALTLYDMDRHADAIERFDAILAAAPNDPDALDGKGMALAHLGRFDDAIDCFRLAAETQPGDIDAQLHLASALREAERFEEALRAYDTALAINDQLPLAHHRRGVCLQALGRHEEAQQARARGEELDRAQAPEGVSNAWDDVPNPSAPGSEA</sequence>
<feature type="compositionally biased region" description="Polar residues" evidence="4">
    <location>
        <begin position="19"/>
        <end position="28"/>
    </location>
</feature>
<name>A0A1Y2K592_9PROT</name>
<dbReference type="PANTHER" id="PTHR44943:SF8">
    <property type="entry name" value="TPR REPEAT-CONTAINING PROTEIN MJ0263"/>
    <property type="match status" value="1"/>
</dbReference>
<accession>A0A1Y2K592</accession>
<keyword evidence="5" id="KW-0413">Isomerase</keyword>
<dbReference type="PANTHER" id="PTHR44943">
    <property type="entry name" value="CELLULOSE SYNTHASE OPERON PROTEIN C"/>
    <property type="match status" value="1"/>
</dbReference>
<gene>
    <name evidence="5" type="ORF">MAIT1_02938</name>
</gene>
<evidence type="ECO:0000313" key="6">
    <source>
        <dbReference type="Proteomes" id="UP000194003"/>
    </source>
</evidence>
<reference evidence="5 6" key="1">
    <citation type="journal article" date="2016" name="BMC Genomics">
        <title>Combined genomic and structural analyses of a cultured magnetotactic bacterium reveals its niche adaptation to a dynamic environment.</title>
        <authorList>
            <person name="Araujo A.C."/>
            <person name="Morillo V."/>
            <person name="Cypriano J."/>
            <person name="Teixeira L.C."/>
            <person name="Leao P."/>
            <person name="Lyra S."/>
            <person name="Almeida L.G."/>
            <person name="Bazylinski D.A."/>
            <person name="Vasconcellos A.T."/>
            <person name="Abreu F."/>
            <person name="Lins U."/>
        </authorList>
    </citation>
    <scope>NUCLEOTIDE SEQUENCE [LARGE SCALE GENOMIC DNA]</scope>
    <source>
        <strain evidence="5 6">IT-1</strain>
    </source>
</reference>
<dbReference type="STRING" id="1434232.MAIT1_02938"/>
<protein>
    <submittedName>
        <fullName evidence="5">Putative 42 kDa peptidyl-prolyl isomerase</fullName>
    </submittedName>
</protein>
<dbReference type="RefSeq" id="WP_085441495.1">
    <property type="nucleotide sequence ID" value="NZ_LVJN01000018.1"/>
</dbReference>
<feature type="region of interest" description="Disordered" evidence="4">
    <location>
        <begin position="1"/>
        <end position="33"/>
    </location>
</feature>
<dbReference type="Gene3D" id="1.25.40.10">
    <property type="entry name" value="Tetratricopeptide repeat domain"/>
    <property type="match status" value="2"/>
</dbReference>
<evidence type="ECO:0000256" key="3">
    <source>
        <dbReference type="PROSITE-ProRule" id="PRU00339"/>
    </source>
</evidence>
<dbReference type="EMBL" id="LVJN01000018">
    <property type="protein sequence ID" value="OSM04841.1"/>
    <property type="molecule type" value="Genomic_DNA"/>
</dbReference>
<organism evidence="5 6">
    <name type="scientific">Magnetofaba australis IT-1</name>
    <dbReference type="NCBI Taxonomy" id="1434232"/>
    <lineage>
        <taxon>Bacteria</taxon>
        <taxon>Pseudomonadati</taxon>
        <taxon>Pseudomonadota</taxon>
        <taxon>Magnetococcia</taxon>
        <taxon>Magnetococcales</taxon>
        <taxon>Magnetococcaceae</taxon>
        <taxon>Magnetofaba</taxon>
    </lineage>
</organism>
<keyword evidence="2 3" id="KW-0802">TPR repeat</keyword>
<dbReference type="AlphaFoldDB" id="A0A1Y2K592"/>
<dbReference type="GO" id="GO:0016853">
    <property type="term" value="F:isomerase activity"/>
    <property type="evidence" value="ECO:0007669"/>
    <property type="project" value="UniProtKB-KW"/>
</dbReference>
<feature type="compositionally biased region" description="Basic and acidic residues" evidence="4">
    <location>
        <begin position="256"/>
        <end position="269"/>
    </location>
</feature>